<dbReference type="InterPro" id="IPR016032">
    <property type="entry name" value="Sig_transdc_resp-reg_C-effctor"/>
</dbReference>
<comment type="caution">
    <text evidence="2">The sequence shown here is derived from an EMBL/GenBank/DDBJ whole genome shotgun (WGS) entry which is preliminary data.</text>
</comment>
<dbReference type="GO" id="GO:0006355">
    <property type="term" value="P:regulation of DNA-templated transcription"/>
    <property type="evidence" value="ECO:0007669"/>
    <property type="project" value="InterPro"/>
</dbReference>
<keyword evidence="3" id="KW-1185">Reference proteome</keyword>
<sequence length="173" mass="19619">MTTKTLTRCYRFDTVDFEPDLHLLVWKDGTETPLTVHESRLLEAMCFCAGEVISAEPLYDKTFSQIDPYEDNNNHYDLNTLLKSLTQKLERNGQAAIPIEAVVHYGFRVPLPEKTCRLVHQTKTVQPVKPSPPEEDEFVESPTEHIVKHSLLHKISVFLLAAAGLAIVLVSNY</sequence>
<evidence type="ECO:0000256" key="1">
    <source>
        <dbReference type="SAM" id="Phobius"/>
    </source>
</evidence>
<dbReference type="OrthoDB" id="5828895at2"/>
<keyword evidence="1" id="KW-0472">Membrane</keyword>
<organism evidence="2 3">
    <name type="scientific">Photobacterium sanctipauli</name>
    <dbReference type="NCBI Taxonomy" id="1342794"/>
    <lineage>
        <taxon>Bacteria</taxon>
        <taxon>Pseudomonadati</taxon>
        <taxon>Pseudomonadota</taxon>
        <taxon>Gammaproteobacteria</taxon>
        <taxon>Vibrionales</taxon>
        <taxon>Vibrionaceae</taxon>
        <taxon>Photobacterium</taxon>
    </lineage>
</organism>
<feature type="transmembrane region" description="Helical" evidence="1">
    <location>
        <begin position="151"/>
        <end position="170"/>
    </location>
</feature>
<gene>
    <name evidence="2" type="ORF">C9I98_21425</name>
</gene>
<evidence type="ECO:0000313" key="3">
    <source>
        <dbReference type="Proteomes" id="UP000241771"/>
    </source>
</evidence>
<protein>
    <submittedName>
        <fullName evidence="2">Winged helix family transcriptional regulator</fullName>
    </submittedName>
</protein>
<name>A0A2T3NIA9_9GAMM</name>
<dbReference type="GO" id="GO:0003677">
    <property type="term" value="F:DNA binding"/>
    <property type="evidence" value="ECO:0007669"/>
    <property type="project" value="InterPro"/>
</dbReference>
<dbReference type="EMBL" id="PYMA01000018">
    <property type="protein sequence ID" value="PSW14749.1"/>
    <property type="molecule type" value="Genomic_DNA"/>
</dbReference>
<keyword evidence="1" id="KW-0812">Transmembrane</keyword>
<evidence type="ECO:0000313" key="2">
    <source>
        <dbReference type="EMBL" id="PSW14749.1"/>
    </source>
</evidence>
<dbReference type="SUPFAM" id="SSF46894">
    <property type="entry name" value="C-terminal effector domain of the bipartite response regulators"/>
    <property type="match status" value="1"/>
</dbReference>
<proteinExistence type="predicted"/>
<dbReference type="Proteomes" id="UP000241771">
    <property type="component" value="Unassembled WGS sequence"/>
</dbReference>
<dbReference type="AlphaFoldDB" id="A0A2T3NIA9"/>
<dbReference type="Gene3D" id="1.10.10.10">
    <property type="entry name" value="Winged helix-like DNA-binding domain superfamily/Winged helix DNA-binding domain"/>
    <property type="match status" value="1"/>
</dbReference>
<keyword evidence="1" id="KW-1133">Transmembrane helix</keyword>
<dbReference type="RefSeq" id="WP_036821421.1">
    <property type="nucleotide sequence ID" value="NZ_JGVO01000333.1"/>
</dbReference>
<reference evidence="2 3" key="1">
    <citation type="submission" date="2018-01" db="EMBL/GenBank/DDBJ databases">
        <title>Whole genome sequencing of Histamine producing bacteria.</title>
        <authorList>
            <person name="Butler K."/>
        </authorList>
    </citation>
    <scope>NUCLEOTIDE SEQUENCE [LARGE SCALE GENOMIC DNA]</scope>
    <source>
        <strain evidence="2 3">DSM 100436</strain>
    </source>
</reference>
<dbReference type="InterPro" id="IPR036388">
    <property type="entry name" value="WH-like_DNA-bd_sf"/>
</dbReference>
<accession>A0A2T3NIA9</accession>